<feature type="domain" description="Enhancer of polycomb-like N-terminal" evidence="9">
    <location>
        <begin position="35"/>
        <end position="138"/>
    </location>
</feature>
<keyword evidence="11" id="KW-1185">Reference proteome</keyword>
<evidence type="ECO:0000256" key="3">
    <source>
        <dbReference type="ARBA" id="ARBA00023015"/>
    </source>
</evidence>
<evidence type="ECO:0000256" key="6">
    <source>
        <dbReference type="RuleBase" id="RU361124"/>
    </source>
</evidence>
<dbReference type="GO" id="GO:0005634">
    <property type="term" value="C:nucleus"/>
    <property type="evidence" value="ECO:0007669"/>
    <property type="project" value="UniProtKB-SubCell"/>
</dbReference>
<feature type="coiled-coil region" evidence="7">
    <location>
        <begin position="310"/>
        <end position="351"/>
    </location>
</feature>
<dbReference type="GO" id="GO:0006357">
    <property type="term" value="P:regulation of transcription by RNA polymerase II"/>
    <property type="evidence" value="ECO:0007669"/>
    <property type="project" value="InterPro"/>
</dbReference>
<keyword evidence="4 6" id="KW-0804">Transcription</keyword>
<dbReference type="Pfam" id="PF10513">
    <property type="entry name" value="EPL1"/>
    <property type="match status" value="1"/>
</dbReference>
<evidence type="ECO:0000256" key="7">
    <source>
        <dbReference type="SAM" id="Coils"/>
    </source>
</evidence>
<dbReference type="EMBL" id="JAUJYO010000008">
    <property type="protein sequence ID" value="KAK1309738.1"/>
    <property type="molecule type" value="Genomic_DNA"/>
</dbReference>
<feature type="compositionally biased region" description="Polar residues" evidence="8">
    <location>
        <begin position="54"/>
        <end position="65"/>
    </location>
</feature>
<comment type="subcellular location">
    <subcellularLocation>
        <location evidence="1 6">Nucleus</location>
    </subcellularLocation>
</comment>
<dbReference type="Proteomes" id="UP001180020">
    <property type="component" value="Unassembled WGS sequence"/>
</dbReference>
<evidence type="ECO:0000256" key="8">
    <source>
        <dbReference type="SAM" id="MobiDB-lite"/>
    </source>
</evidence>
<proteinExistence type="inferred from homology"/>
<reference evidence="10" key="2">
    <citation type="submission" date="2023-06" db="EMBL/GenBank/DDBJ databases">
        <authorList>
            <person name="Ma L."/>
            <person name="Liu K.-W."/>
            <person name="Li Z."/>
            <person name="Hsiao Y.-Y."/>
            <person name="Qi Y."/>
            <person name="Fu T."/>
            <person name="Tang G."/>
            <person name="Zhang D."/>
            <person name="Sun W.-H."/>
            <person name="Liu D.-K."/>
            <person name="Li Y."/>
            <person name="Chen G.-Z."/>
            <person name="Liu X.-D."/>
            <person name="Liao X.-Y."/>
            <person name="Jiang Y.-T."/>
            <person name="Yu X."/>
            <person name="Hao Y."/>
            <person name="Huang J."/>
            <person name="Zhao X.-W."/>
            <person name="Ke S."/>
            <person name="Chen Y.-Y."/>
            <person name="Wu W.-L."/>
            <person name="Hsu J.-L."/>
            <person name="Lin Y.-F."/>
            <person name="Huang M.-D."/>
            <person name="Li C.-Y."/>
            <person name="Huang L."/>
            <person name="Wang Z.-W."/>
            <person name="Zhao X."/>
            <person name="Zhong W.-Y."/>
            <person name="Peng D.-H."/>
            <person name="Ahmad S."/>
            <person name="Lan S."/>
            <person name="Zhang J.-S."/>
            <person name="Tsai W.-C."/>
            <person name="Van De Peer Y."/>
            <person name="Liu Z.-J."/>
        </authorList>
    </citation>
    <scope>NUCLEOTIDE SEQUENCE</scope>
    <source>
        <strain evidence="10">CP</strain>
        <tissue evidence="10">Leaves</tissue>
    </source>
</reference>
<protein>
    <recommendedName>
        <fullName evidence="6">Enhancer of polycomb-like protein</fullName>
    </recommendedName>
</protein>
<comment type="similarity">
    <text evidence="2 6">Belongs to the enhancer of polycomb family.</text>
</comment>
<gene>
    <name evidence="10" type="ORF">QJS10_CPA08g01932</name>
</gene>
<evidence type="ECO:0000256" key="2">
    <source>
        <dbReference type="ARBA" id="ARBA00008035"/>
    </source>
</evidence>
<dbReference type="InterPro" id="IPR024943">
    <property type="entry name" value="Enhancer_polycomb"/>
</dbReference>
<feature type="compositionally biased region" description="Polar residues" evidence="8">
    <location>
        <begin position="32"/>
        <end position="43"/>
    </location>
</feature>
<evidence type="ECO:0000256" key="1">
    <source>
        <dbReference type="ARBA" id="ARBA00004123"/>
    </source>
</evidence>
<organism evidence="10 11">
    <name type="scientific">Acorus calamus</name>
    <name type="common">Sweet flag</name>
    <dbReference type="NCBI Taxonomy" id="4465"/>
    <lineage>
        <taxon>Eukaryota</taxon>
        <taxon>Viridiplantae</taxon>
        <taxon>Streptophyta</taxon>
        <taxon>Embryophyta</taxon>
        <taxon>Tracheophyta</taxon>
        <taxon>Spermatophyta</taxon>
        <taxon>Magnoliopsida</taxon>
        <taxon>Liliopsida</taxon>
        <taxon>Acoraceae</taxon>
        <taxon>Acorus</taxon>
    </lineage>
</organism>
<feature type="region of interest" description="Disordered" evidence="8">
    <location>
        <begin position="24"/>
        <end position="66"/>
    </location>
</feature>
<feature type="region of interest" description="Disordered" evidence="8">
    <location>
        <begin position="234"/>
        <end position="255"/>
    </location>
</feature>
<evidence type="ECO:0000313" key="11">
    <source>
        <dbReference type="Proteomes" id="UP001180020"/>
    </source>
</evidence>
<dbReference type="GO" id="GO:0035267">
    <property type="term" value="C:NuA4 histone acetyltransferase complex"/>
    <property type="evidence" value="ECO:0007669"/>
    <property type="project" value="InterPro"/>
</dbReference>
<keyword evidence="5 6" id="KW-0539">Nucleus</keyword>
<dbReference type="InterPro" id="IPR019542">
    <property type="entry name" value="Enhancer_polycomb-like_N"/>
</dbReference>
<evidence type="ECO:0000256" key="4">
    <source>
        <dbReference type="ARBA" id="ARBA00023163"/>
    </source>
</evidence>
<keyword evidence="7" id="KW-0175">Coiled coil</keyword>
<feature type="compositionally biased region" description="Gly residues" evidence="8">
    <location>
        <begin position="234"/>
        <end position="254"/>
    </location>
</feature>
<evidence type="ECO:0000259" key="9">
    <source>
        <dbReference type="Pfam" id="PF10513"/>
    </source>
</evidence>
<keyword evidence="3 6" id="KW-0805">Transcription regulation</keyword>
<evidence type="ECO:0000313" key="10">
    <source>
        <dbReference type="EMBL" id="KAK1309738.1"/>
    </source>
</evidence>
<reference evidence="10" key="1">
    <citation type="journal article" date="2023" name="Nat. Commun.">
        <title>Diploid and tetraploid genomes of Acorus and the evolution of monocots.</title>
        <authorList>
            <person name="Ma L."/>
            <person name="Liu K.W."/>
            <person name="Li Z."/>
            <person name="Hsiao Y.Y."/>
            <person name="Qi Y."/>
            <person name="Fu T."/>
            <person name="Tang G.D."/>
            <person name="Zhang D."/>
            <person name="Sun W.H."/>
            <person name="Liu D.K."/>
            <person name="Li Y."/>
            <person name="Chen G.Z."/>
            <person name="Liu X.D."/>
            <person name="Liao X.Y."/>
            <person name="Jiang Y.T."/>
            <person name="Yu X."/>
            <person name="Hao Y."/>
            <person name="Huang J."/>
            <person name="Zhao X.W."/>
            <person name="Ke S."/>
            <person name="Chen Y.Y."/>
            <person name="Wu W.L."/>
            <person name="Hsu J.L."/>
            <person name="Lin Y.F."/>
            <person name="Huang M.D."/>
            <person name="Li C.Y."/>
            <person name="Huang L."/>
            <person name="Wang Z.W."/>
            <person name="Zhao X."/>
            <person name="Zhong W.Y."/>
            <person name="Peng D.H."/>
            <person name="Ahmad S."/>
            <person name="Lan S."/>
            <person name="Zhang J.S."/>
            <person name="Tsai W.C."/>
            <person name="Van de Peer Y."/>
            <person name="Liu Z.J."/>
        </authorList>
    </citation>
    <scope>NUCLEOTIDE SEQUENCE</scope>
    <source>
        <strain evidence="10">CP</strain>
    </source>
</reference>
<sequence length="519" mass="59183">MSRLSFRPRPLDIHKKLPIFKSVKEFEEDEPATTSTRNSQFQRFATDADAEVPQTPSRKNSSEIPTPQFVVVDTYERDYSSTFVQTPSYLRGRGARAEIGEYNEYDLDDEDEDWLEEFIKDKKILPPEKFEVILFKLEVLDHKTRERAGIITPTLGLSVPVLLQLDAAYEALQYLSIRYSIFQSVYKYWKAKRERWQKPILRRLQEGGIVFTFPLPLFPGFCFGGRQMSCSDGGHGGGDGSGGGGGSGSGGGSGHRLWFSRKGKTSWRDLYKPPPPVNDTNPYNVFRPREKAHRLHTRRMQRRENNVQSFEKLRQVRRNLEQAKTVLEALIKREEKKREVMESEVSLQRNQIKYKHETQLFDDGLALSGFPTFPLRFGSSEDDIVDSDEMTIGPQRTRPAMAHNLPPNSRPSMVQARGMKRNFRQRPPPHGFFKRDPLEPVLLFSRPLDPVKLAAAGIVPPSDPPVEDGGTVPPYRFHGRIGRGGRIVFDRWNPLLRTPIGLDSSPYFSPNPRPLSNGG</sequence>
<accession>A0AAV9E9R9</accession>
<dbReference type="PANTHER" id="PTHR14898">
    <property type="entry name" value="ENHANCER OF POLYCOMB"/>
    <property type="match status" value="1"/>
</dbReference>
<comment type="caution">
    <text evidence="10">The sequence shown here is derived from an EMBL/GenBank/DDBJ whole genome shotgun (WGS) entry which is preliminary data.</text>
</comment>
<name>A0AAV9E9R9_ACOCL</name>
<dbReference type="AlphaFoldDB" id="A0AAV9E9R9"/>
<evidence type="ECO:0000256" key="5">
    <source>
        <dbReference type="ARBA" id="ARBA00023242"/>
    </source>
</evidence>